<evidence type="ECO:0000259" key="1">
    <source>
        <dbReference type="PROSITE" id="PS51186"/>
    </source>
</evidence>
<accession>V6JPW4</accession>
<dbReference type="HOGENOM" id="CLU_013985_3_4_11"/>
<dbReference type="PATRIC" id="fig|1352936.5.peg.7570"/>
<dbReference type="GO" id="GO:0005737">
    <property type="term" value="C:cytoplasm"/>
    <property type="evidence" value="ECO:0007669"/>
    <property type="project" value="TreeGrafter"/>
</dbReference>
<name>V6JPW4_STRRC</name>
<dbReference type="RefSeq" id="WP_023551955.1">
    <property type="nucleotide sequence ID" value="NZ_CM002285.1"/>
</dbReference>
<dbReference type="Proteomes" id="UP000017984">
    <property type="component" value="Chromosome"/>
</dbReference>
<dbReference type="AlphaFoldDB" id="V6JPW4"/>
<dbReference type="PROSITE" id="PS51186">
    <property type="entry name" value="GNAT"/>
    <property type="match status" value="1"/>
</dbReference>
<reference evidence="2 3" key="1">
    <citation type="journal article" date="2014" name="Genome Announc.">
        <title>Draft Genome Sequence of Streptomyces roseochromogenes subsp. oscitans DS 12.976, Producer of the Aminocoumarin Antibiotic Clorobiocin.</title>
        <authorList>
            <person name="Ruckert C."/>
            <person name="Kalinowski J."/>
            <person name="Heide L."/>
            <person name="Apel A.K."/>
        </authorList>
    </citation>
    <scope>NUCLEOTIDE SEQUENCE [LARGE SCALE GENOMIC DNA]</scope>
    <source>
        <strain evidence="2 3">DS 12.976</strain>
    </source>
</reference>
<dbReference type="GO" id="GO:0008999">
    <property type="term" value="F:protein-N-terminal-alanine acetyltransferase activity"/>
    <property type="evidence" value="ECO:0007669"/>
    <property type="project" value="TreeGrafter"/>
</dbReference>
<dbReference type="InterPro" id="IPR051908">
    <property type="entry name" value="Ribosomal_N-acetyltransferase"/>
</dbReference>
<dbReference type="InterPro" id="IPR016181">
    <property type="entry name" value="Acyl_CoA_acyltransferase"/>
</dbReference>
<dbReference type="SUPFAM" id="SSF55729">
    <property type="entry name" value="Acyl-CoA N-acyltransferases (Nat)"/>
    <property type="match status" value="1"/>
</dbReference>
<dbReference type="Gene3D" id="3.40.630.30">
    <property type="match status" value="1"/>
</dbReference>
<evidence type="ECO:0000313" key="2">
    <source>
        <dbReference type="EMBL" id="EST21743.1"/>
    </source>
</evidence>
<comment type="caution">
    <text evidence="2">The sequence shown here is derived from an EMBL/GenBank/DDBJ whole genome shotgun (WGS) entry which is preliminary data.</text>
</comment>
<dbReference type="OrthoDB" id="2061990at2"/>
<dbReference type="PANTHER" id="PTHR43441">
    <property type="entry name" value="RIBOSOMAL-PROTEIN-SERINE ACETYLTRANSFERASE"/>
    <property type="match status" value="1"/>
</dbReference>
<gene>
    <name evidence="2" type="ORF">M878_36425</name>
</gene>
<dbReference type="Pfam" id="PF13302">
    <property type="entry name" value="Acetyltransf_3"/>
    <property type="match status" value="1"/>
</dbReference>
<dbReference type="PANTHER" id="PTHR43441:SF10">
    <property type="entry name" value="ACETYLTRANSFERASE"/>
    <property type="match status" value="1"/>
</dbReference>
<keyword evidence="3" id="KW-1185">Reference proteome</keyword>
<dbReference type="STRING" id="1352936.M878_36425"/>
<sequence>MPYLNSPVVPAGTLAGTAQPTLPTGDGLLLRPWRAEDVPAVYAAFQDPLMHQWHIRAADSEEEVAGWITQWQNGWKDEREAQWAVVDADTGELQGRVALREILLGDGCAEVAYWTVARARGRGVAVRATTTLSRWAFDEIGLHRLELSHATANEASCRVAEKAGFAAEGTKRSALLHSDGWHDMHLHARVRGDWGVTQRVSAAGSAIRWRSPCW</sequence>
<protein>
    <recommendedName>
        <fullName evidence="1">N-acetyltransferase domain-containing protein</fullName>
    </recommendedName>
</protein>
<dbReference type="GO" id="GO:1990189">
    <property type="term" value="F:protein N-terminal-serine acetyltransferase activity"/>
    <property type="evidence" value="ECO:0007669"/>
    <property type="project" value="TreeGrafter"/>
</dbReference>
<dbReference type="EMBL" id="AWQX01000316">
    <property type="protein sequence ID" value="EST21743.1"/>
    <property type="molecule type" value="Genomic_DNA"/>
</dbReference>
<dbReference type="InterPro" id="IPR000182">
    <property type="entry name" value="GNAT_dom"/>
</dbReference>
<feature type="domain" description="N-acetyltransferase" evidence="1">
    <location>
        <begin position="28"/>
        <end position="187"/>
    </location>
</feature>
<evidence type="ECO:0000313" key="3">
    <source>
        <dbReference type="Proteomes" id="UP000017984"/>
    </source>
</evidence>
<organism evidence="2 3">
    <name type="scientific">Streptomyces roseochromogenus subsp. oscitans DS 12.976</name>
    <dbReference type="NCBI Taxonomy" id="1352936"/>
    <lineage>
        <taxon>Bacteria</taxon>
        <taxon>Bacillati</taxon>
        <taxon>Actinomycetota</taxon>
        <taxon>Actinomycetes</taxon>
        <taxon>Kitasatosporales</taxon>
        <taxon>Streptomycetaceae</taxon>
        <taxon>Streptomyces</taxon>
    </lineage>
</organism>
<proteinExistence type="predicted"/>